<comment type="function">
    <text evidence="5">One of the proteins that surrounds the polypeptide exit tunnel on the outside of the subunit.</text>
</comment>
<dbReference type="GO" id="GO:1990904">
    <property type="term" value="C:ribonucleoprotein complex"/>
    <property type="evidence" value="ECO:0007669"/>
    <property type="project" value="UniProtKB-KW"/>
</dbReference>
<dbReference type="Pfam" id="PF17136">
    <property type="entry name" value="ribosomal_L24"/>
    <property type="match status" value="1"/>
</dbReference>
<name>A0A523QFQ6_UNCAE</name>
<keyword evidence="2 5" id="KW-0689">Ribosomal protein</keyword>
<feature type="domain" description="KOW" evidence="7">
    <location>
        <begin position="3"/>
        <end position="30"/>
    </location>
</feature>
<evidence type="ECO:0000259" key="7">
    <source>
        <dbReference type="SMART" id="SM00739"/>
    </source>
</evidence>
<dbReference type="InterPro" id="IPR014722">
    <property type="entry name" value="Rib_uL2_dom2"/>
</dbReference>
<dbReference type="HAMAP" id="MF_01326_B">
    <property type="entry name" value="Ribosomal_uL24_B"/>
    <property type="match status" value="1"/>
</dbReference>
<keyword evidence="3 5" id="KW-0687">Ribonucleoprotein</keyword>
<evidence type="ECO:0000256" key="1">
    <source>
        <dbReference type="ARBA" id="ARBA00010618"/>
    </source>
</evidence>
<evidence type="ECO:0000256" key="4">
    <source>
        <dbReference type="ARBA" id="ARBA00035206"/>
    </source>
</evidence>
<proteinExistence type="inferred from homology"/>
<reference evidence="10 11" key="1">
    <citation type="submission" date="2019-03" db="EMBL/GenBank/DDBJ databases">
        <title>Metabolic potential of uncultured bacteria and archaea associated with petroleum seepage in deep-sea sediments.</title>
        <authorList>
            <person name="Dong X."/>
            <person name="Hubert C."/>
        </authorList>
    </citation>
    <scope>NUCLEOTIDE SEQUENCE [LARGE SCALE GENOMIC DNA]</scope>
    <source>
        <strain evidence="9">E29_bin52</strain>
        <strain evidence="8">E44_bin92</strain>
    </source>
</reference>
<dbReference type="GO" id="GO:0019843">
    <property type="term" value="F:rRNA binding"/>
    <property type="evidence" value="ECO:0007669"/>
    <property type="project" value="UniProtKB-UniRule"/>
</dbReference>
<evidence type="ECO:0000313" key="11">
    <source>
        <dbReference type="Proteomes" id="UP000320781"/>
    </source>
</evidence>
<comment type="caution">
    <text evidence="8">The sequence shown here is derived from an EMBL/GenBank/DDBJ whole genome shotgun (WGS) entry which is preliminary data.</text>
</comment>
<accession>A0A523QFQ6</accession>
<dbReference type="GO" id="GO:0003735">
    <property type="term" value="F:structural constituent of ribosome"/>
    <property type="evidence" value="ECO:0007669"/>
    <property type="project" value="InterPro"/>
</dbReference>
<organism evidence="8 11">
    <name type="scientific">Aerophobetes bacterium</name>
    <dbReference type="NCBI Taxonomy" id="2030807"/>
    <lineage>
        <taxon>Bacteria</taxon>
        <taxon>Candidatus Aerophobota</taxon>
    </lineage>
</organism>
<dbReference type="CDD" id="cd06089">
    <property type="entry name" value="KOW_RPL26"/>
    <property type="match status" value="1"/>
</dbReference>
<evidence type="ECO:0000256" key="5">
    <source>
        <dbReference type="HAMAP-Rule" id="MF_01326"/>
    </source>
</evidence>
<dbReference type="GO" id="GO:0005840">
    <property type="term" value="C:ribosome"/>
    <property type="evidence" value="ECO:0007669"/>
    <property type="project" value="UniProtKB-KW"/>
</dbReference>
<dbReference type="SMART" id="SM00739">
    <property type="entry name" value="KOW"/>
    <property type="match status" value="1"/>
</dbReference>
<dbReference type="InterPro" id="IPR005824">
    <property type="entry name" value="KOW"/>
</dbReference>
<evidence type="ECO:0000313" key="10">
    <source>
        <dbReference type="Proteomes" id="UP000319130"/>
    </source>
</evidence>
<dbReference type="Proteomes" id="UP000319130">
    <property type="component" value="Unassembled WGS sequence"/>
</dbReference>
<dbReference type="Proteomes" id="UP000320781">
    <property type="component" value="Unassembled WGS sequence"/>
</dbReference>
<evidence type="ECO:0000256" key="2">
    <source>
        <dbReference type="ARBA" id="ARBA00022980"/>
    </source>
</evidence>
<dbReference type="EMBL" id="SOKU01000341">
    <property type="protein sequence ID" value="TES84256.1"/>
    <property type="molecule type" value="Genomic_DNA"/>
</dbReference>
<dbReference type="PROSITE" id="PS01108">
    <property type="entry name" value="RIBOSOMAL_L24"/>
    <property type="match status" value="1"/>
</dbReference>
<comment type="similarity">
    <text evidence="1 5 6">Belongs to the universal ribosomal protein uL24 family.</text>
</comment>
<dbReference type="SUPFAM" id="SSF50104">
    <property type="entry name" value="Translation proteins SH3-like domain"/>
    <property type="match status" value="1"/>
</dbReference>
<evidence type="ECO:0000313" key="9">
    <source>
        <dbReference type="EMBL" id="TET64424.1"/>
    </source>
</evidence>
<evidence type="ECO:0000313" key="8">
    <source>
        <dbReference type="EMBL" id="TES84256.1"/>
    </source>
</evidence>
<evidence type="ECO:0000256" key="3">
    <source>
        <dbReference type="ARBA" id="ARBA00023274"/>
    </source>
</evidence>
<dbReference type="InterPro" id="IPR003256">
    <property type="entry name" value="Ribosomal_uL24"/>
</dbReference>
<evidence type="ECO:0000256" key="6">
    <source>
        <dbReference type="RuleBase" id="RU003477"/>
    </source>
</evidence>
<comment type="function">
    <text evidence="5">One of two assembly initiator proteins, it binds directly to the 5'-end of the 23S rRNA, where it nucleates assembly of the 50S subunit.</text>
</comment>
<keyword evidence="5" id="KW-0699">rRNA-binding</keyword>
<dbReference type="InterPro" id="IPR057264">
    <property type="entry name" value="Ribosomal_uL24_C"/>
</dbReference>
<comment type="subunit">
    <text evidence="5">Part of the 50S ribosomal subunit.</text>
</comment>
<protein>
    <recommendedName>
        <fullName evidence="4 5">Large ribosomal subunit protein uL24</fullName>
    </recommendedName>
</protein>
<sequence>MSRVKVGDEVVVISGKDRGKRGKIIKKLPREDRIMVEGVNVVKRHVRPTRRGQASGIVEGEALIHASKVMLICSRCGKRARMGIKTLKKEGRLRFCKKCGEVID</sequence>
<dbReference type="InterPro" id="IPR008991">
    <property type="entry name" value="Translation_prot_SH3-like_sf"/>
</dbReference>
<dbReference type="InterPro" id="IPR041988">
    <property type="entry name" value="Ribosomal_uL24_KOW"/>
</dbReference>
<dbReference type="PANTHER" id="PTHR12903">
    <property type="entry name" value="MITOCHONDRIAL RIBOSOMAL PROTEIN L24"/>
    <property type="match status" value="1"/>
</dbReference>
<dbReference type="NCBIfam" id="TIGR01079">
    <property type="entry name" value="rplX_bact"/>
    <property type="match status" value="1"/>
</dbReference>
<dbReference type="InterPro" id="IPR005825">
    <property type="entry name" value="Ribosomal_uL24_CS"/>
</dbReference>
<gene>
    <name evidence="5" type="primary">rplX</name>
    <name evidence="9" type="ORF">E3J48_01165</name>
    <name evidence="8" type="ORF">E3J95_06990</name>
</gene>
<dbReference type="Pfam" id="PF00467">
    <property type="entry name" value="KOW"/>
    <property type="match status" value="1"/>
</dbReference>
<dbReference type="AlphaFoldDB" id="A0A523QFQ6"/>
<keyword evidence="5" id="KW-0694">RNA-binding</keyword>
<dbReference type="Gene3D" id="2.30.30.30">
    <property type="match status" value="1"/>
</dbReference>
<dbReference type="GO" id="GO:0006412">
    <property type="term" value="P:translation"/>
    <property type="evidence" value="ECO:0007669"/>
    <property type="project" value="UniProtKB-UniRule"/>
</dbReference>
<dbReference type="EMBL" id="SOIZ01000054">
    <property type="protein sequence ID" value="TET64424.1"/>
    <property type="molecule type" value="Genomic_DNA"/>
</dbReference>